<dbReference type="VEuPathDB" id="ToxoDB:CSUI_008732"/>
<evidence type="ECO:0000313" key="1">
    <source>
        <dbReference type="EMBL" id="PHJ17446.1"/>
    </source>
</evidence>
<keyword evidence="2" id="KW-1185">Reference proteome</keyword>
<reference evidence="1 2" key="1">
    <citation type="journal article" date="2017" name="Int. J. Parasitol.">
        <title>The genome of the protozoan parasite Cystoisospora suis and a reverse vaccinology approach to identify vaccine candidates.</title>
        <authorList>
            <person name="Palmieri N."/>
            <person name="Shrestha A."/>
            <person name="Ruttkowski B."/>
            <person name="Beck T."/>
            <person name="Vogl C."/>
            <person name="Tomley F."/>
            <person name="Blake D.P."/>
            <person name="Joachim A."/>
        </authorList>
    </citation>
    <scope>NUCLEOTIDE SEQUENCE [LARGE SCALE GENOMIC DNA]</scope>
    <source>
        <strain evidence="1 2">Wien I</strain>
    </source>
</reference>
<gene>
    <name evidence="1" type="ORF">CSUI_008732</name>
</gene>
<organism evidence="1 2">
    <name type="scientific">Cystoisospora suis</name>
    <dbReference type="NCBI Taxonomy" id="483139"/>
    <lineage>
        <taxon>Eukaryota</taxon>
        <taxon>Sar</taxon>
        <taxon>Alveolata</taxon>
        <taxon>Apicomplexa</taxon>
        <taxon>Conoidasida</taxon>
        <taxon>Coccidia</taxon>
        <taxon>Eucoccidiorida</taxon>
        <taxon>Eimeriorina</taxon>
        <taxon>Sarcocystidae</taxon>
        <taxon>Cystoisospora</taxon>
    </lineage>
</organism>
<name>A0A2C6KM30_9APIC</name>
<sequence length="53" mass="5731">MGERRLLGFAHGWQAAFLFLVGGPVCFFCLPVCGVGCWCCCCFVCSPLLLLSV</sequence>
<dbReference type="GeneID" id="94432068"/>
<evidence type="ECO:0000313" key="2">
    <source>
        <dbReference type="Proteomes" id="UP000221165"/>
    </source>
</evidence>
<dbReference type="Proteomes" id="UP000221165">
    <property type="component" value="Unassembled WGS sequence"/>
</dbReference>
<dbReference type="RefSeq" id="XP_067919167.1">
    <property type="nucleotide sequence ID" value="XM_068068857.1"/>
</dbReference>
<protein>
    <submittedName>
        <fullName evidence="1">Uncharacterized protein</fullName>
    </submittedName>
</protein>
<comment type="caution">
    <text evidence="1">The sequence shown here is derived from an EMBL/GenBank/DDBJ whole genome shotgun (WGS) entry which is preliminary data.</text>
</comment>
<accession>A0A2C6KM30</accession>
<proteinExistence type="predicted"/>
<dbReference type="AlphaFoldDB" id="A0A2C6KM30"/>
<dbReference type="EMBL" id="MIGC01004965">
    <property type="protein sequence ID" value="PHJ17446.1"/>
    <property type="molecule type" value="Genomic_DNA"/>
</dbReference>